<accession>A0A0U5G753</accession>
<feature type="transmembrane region" description="Helical" evidence="6">
    <location>
        <begin position="230"/>
        <end position="253"/>
    </location>
</feature>
<dbReference type="EMBL" id="CDMC01000010">
    <property type="protein sequence ID" value="CEL07970.1"/>
    <property type="molecule type" value="Genomic_DNA"/>
</dbReference>
<keyword evidence="3 6" id="KW-1133">Transmembrane helix</keyword>
<protein>
    <submittedName>
        <fullName evidence="7">Putative PQ loop repeat protein (AFU_orthologue AFUA_3G10470)</fullName>
    </submittedName>
</protein>
<dbReference type="Gene3D" id="1.20.1280.290">
    <property type="match status" value="1"/>
</dbReference>
<reference evidence="8" key="1">
    <citation type="journal article" date="2016" name="Genome Announc.">
        <title>Draft genome sequences of fungus Aspergillus calidoustus.</title>
        <authorList>
            <person name="Horn F."/>
            <person name="Linde J."/>
            <person name="Mattern D.J."/>
            <person name="Walther G."/>
            <person name="Guthke R."/>
            <person name="Scherlach K."/>
            <person name="Martin K."/>
            <person name="Brakhage A.A."/>
            <person name="Petzke L."/>
            <person name="Valiante V."/>
        </authorList>
    </citation>
    <scope>NUCLEOTIDE SEQUENCE [LARGE SCALE GENOMIC DNA]</scope>
    <source>
        <strain evidence="8">SF006504</strain>
    </source>
</reference>
<dbReference type="AlphaFoldDB" id="A0A0U5G753"/>
<dbReference type="InterPro" id="IPR006603">
    <property type="entry name" value="PQ-loop_rpt"/>
</dbReference>
<dbReference type="SMART" id="SM00679">
    <property type="entry name" value="CTNS"/>
    <property type="match status" value="2"/>
</dbReference>
<feature type="transmembrane region" description="Helical" evidence="6">
    <location>
        <begin position="15"/>
        <end position="34"/>
    </location>
</feature>
<feature type="transmembrane region" description="Helical" evidence="6">
    <location>
        <begin position="138"/>
        <end position="161"/>
    </location>
</feature>
<feature type="transmembrane region" description="Helical" evidence="6">
    <location>
        <begin position="167"/>
        <end position="187"/>
    </location>
</feature>
<proteinExistence type="predicted"/>
<dbReference type="OMA" id="FVIYFPR"/>
<feature type="transmembrane region" description="Helical" evidence="6">
    <location>
        <begin position="46"/>
        <end position="70"/>
    </location>
</feature>
<feature type="transmembrane region" description="Helical" evidence="6">
    <location>
        <begin position="90"/>
        <end position="117"/>
    </location>
</feature>
<evidence type="ECO:0000256" key="1">
    <source>
        <dbReference type="ARBA" id="ARBA00004141"/>
    </source>
</evidence>
<gene>
    <name evidence="7" type="ORF">ASPCAL11124</name>
</gene>
<dbReference type="OrthoDB" id="19344at2759"/>
<dbReference type="GO" id="GO:0016020">
    <property type="term" value="C:membrane"/>
    <property type="evidence" value="ECO:0007669"/>
    <property type="project" value="UniProtKB-SubCell"/>
</dbReference>
<organism evidence="7 8">
    <name type="scientific">Aspergillus calidoustus</name>
    <dbReference type="NCBI Taxonomy" id="454130"/>
    <lineage>
        <taxon>Eukaryota</taxon>
        <taxon>Fungi</taxon>
        <taxon>Dikarya</taxon>
        <taxon>Ascomycota</taxon>
        <taxon>Pezizomycotina</taxon>
        <taxon>Eurotiomycetes</taxon>
        <taxon>Eurotiomycetidae</taxon>
        <taxon>Eurotiales</taxon>
        <taxon>Aspergillaceae</taxon>
        <taxon>Aspergillus</taxon>
        <taxon>Aspergillus subgen. Nidulantes</taxon>
    </lineage>
</organism>
<dbReference type="Proteomes" id="UP000054771">
    <property type="component" value="Unassembled WGS sequence"/>
</dbReference>
<evidence type="ECO:0000256" key="5">
    <source>
        <dbReference type="SAM" id="MobiDB-lite"/>
    </source>
</evidence>
<keyword evidence="8" id="KW-1185">Reference proteome</keyword>
<evidence type="ECO:0000313" key="7">
    <source>
        <dbReference type="EMBL" id="CEL07970.1"/>
    </source>
</evidence>
<evidence type="ECO:0000256" key="3">
    <source>
        <dbReference type="ARBA" id="ARBA00022989"/>
    </source>
</evidence>
<comment type="subcellular location">
    <subcellularLocation>
        <location evidence="1">Membrane</location>
        <topology evidence="1">Multi-pass membrane protein</topology>
    </subcellularLocation>
</comment>
<evidence type="ECO:0000313" key="8">
    <source>
        <dbReference type="Proteomes" id="UP000054771"/>
    </source>
</evidence>
<dbReference type="InterPro" id="IPR051415">
    <property type="entry name" value="LAAT-1"/>
</dbReference>
<evidence type="ECO:0000256" key="2">
    <source>
        <dbReference type="ARBA" id="ARBA00022692"/>
    </source>
</evidence>
<dbReference type="Pfam" id="PF04193">
    <property type="entry name" value="PQ-loop"/>
    <property type="match status" value="2"/>
</dbReference>
<name>A0A0U5G753_ASPCI</name>
<dbReference type="PANTHER" id="PTHR16201">
    <property type="entry name" value="SEVEN TRANSMEMBRANE PROTEIN 1-RELATED"/>
    <property type="match status" value="1"/>
</dbReference>
<dbReference type="PANTHER" id="PTHR16201:SF11">
    <property type="entry name" value="PQ-LOOP REPEAT-CONTAINING PROTEIN"/>
    <property type="match status" value="1"/>
</dbReference>
<keyword evidence="4 6" id="KW-0472">Membrane</keyword>
<keyword evidence="2 6" id="KW-0812">Transmembrane</keyword>
<evidence type="ECO:0000256" key="6">
    <source>
        <dbReference type="SAM" id="Phobius"/>
    </source>
</evidence>
<feature type="region of interest" description="Disordered" evidence="5">
    <location>
        <begin position="273"/>
        <end position="299"/>
    </location>
</feature>
<feature type="transmembrane region" description="Helical" evidence="6">
    <location>
        <begin position="199"/>
        <end position="218"/>
    </location>
</feature>
<sequence>MGSLSPQCEHLVSQGLMNFVLSILIVLGIVFSYLPQLIRIIRLKSSFGISPYFVLLGATSGTFALANVVSQQQSLQDVACCKDVSGLSCLAGLLGILQVGMQWLSFFMMLTLFVLFFPRGTSSAFPETCKEEPTYRTALVVAWTCIAHALIMLVVTLAVGFRQPSSLQSWSNFCGVTAAILASIQYFPQIYTTLRLRCVGSLSIPMMCIQTPGALVWAGSLAARLGPKGWSTWGILIVTAFLQGTLLVLSVFFEYLGPNKGHDHVYDSASVANRTGADNEGQDERDGPYEDTPLLQDSR</sequence>
<evidence type="ECO:0000256" key="4">
    <source>
        <dbReference type="ARBA" id="ARBA00023136"/>
    </source>
</evidence>